<comment type="caution">
    <text evidence="1">The sequence shown here is derived from an EMBL/GenBank/DDBJ whole genome shotgun (WGS) entry which is preliminary data.</text>
</comment>
<dbReference type="Proteomes" id="UP000789920">
    <property type="component" value="Unassembled WGS sequence"/>
</dbReference>
<evidence type="ECO:0000313" key="1">
    <source>
        <dbReference type="EMBL" id="CAG8801915.1"/>
    </source>
</evidence>
<dbReference type="EMBL" id="CAJVQC010061574">
    <property type="protein sequence ID" value="CAG8801915.1"/>
    <property type="molecule type" value="Genomic_DNA"/>
</dbReference>
<proteinExistence type="predicted"/>
<feature type="non-terminal residue" evidence="1">
    <location>
        <position position="221"/>
    </location>
</feature>
<reference evidence="1" key="1">
    <citation type="submission" date="2021-06" db="EMBL/GenBank/DDBJ databases">
        <authorList>
            <person name="Kallberg Y."/>
            <person name="Tangrot J."/>
            <person name="Rosling A."/>
        </authorList>
    </citation>
    <scope>NUCLEOTIDE SEQUENCE</scope>
    <source>
        <strain evidence="1">MA461A</strain>
    </source>
</reference>
<organism evidence="1 2">
    <name type="scientific">Racocetra persica</name>
    <dbReference type="NCBI Taxonomy" id="160502"/>
    <lineage>
        <taxon>Eukaryota</taxon>
        <taxon>Fungi</taxon>
        <taxon>Fungi incertae sedis</taxon>
        <taxon>Mucoromycota</taxon>
        <taxon>Glomeromycotina</taxon>
        <taxon>Glomeromycetes</taxon>
        <taxon>Diversisporales</taxon>
        <taxon>Gigasporaceae</taxon>
        <taxon>Racocetra</taxon>
    </lineage>
</organism>
<sequence>NFSQRLEAQKYTLSIERSYLIIQGSINIKDLFLQYNIDSKNLEDQKIELTNKAIKDIQLDIDFENAINNNNHETKNYEETFDRIDKTYTGIIQSLKDEISNISIPSWSNFKNRLLFAKHYAKGINQLSQDSESPVNISTSKVFHDKENNIRELIKKYTTKANNNGWTFFGLFKWLNNSAYEIMNKINDAKKIPDSEFAKQIFDLKDDNIASSFLKVYEEWR</sequence>
<accession>A0ACA9RNM6</accession>
<protein>
    <submittedName>
        <fullName evidence="1">19068_t:CDS:1</fullName>
    </submittedName>
</protein>
<name>A0ACA9RNM6_9GLOM</name>
<evidence type="ECO:0000313" key="2">
    <source>
        <dbReference type="Proteomes" id="UP000789920"/>
    </source>
</evidence>
<feature type="non-terminal residue" evidence="1">
    <location>
        <position position="1"/>
    </location>
</feature>
<gene>
    <name evidence="1" type="ORF">RPERSI_LOCUS21212</name>
</gene>
<keyword evidence="2" id="KW-1185">Reference proteome</keyword>